<accession>A0ABP6RPY6</accession>
<protein>
    <submittedName>
        <fullName evidence="3">Amidohydrolase family protein</fullName>
    </submittedName>
</protein>
<keyword evidence="4" id="KW-1185">Reference proteome</keyword>
<feature type="domain" description="Amidohydrolase-related" evidence="2">
    <location>
        <begin position="51"/>
        <end position="330"/>
    </location>
</feature>
<proteinExistence type="predicted"/>
<keyword evidence="1" id="KW-0456">Lyase</keyword>
<sequence length="336" mass="35469">MVIGEQTVIAVEEHWDLPAATAALRARPAGLRDDALVLSEHGDLAARLDDLGDARIADMDAQGVDVQVLSLANPPGTGALPAAEAVPLCRDANDAAAEAVRRHPTRFRAFATLPVVAPAAAAEELRRAARLGLVGAVVHGRAADVPLDDPRHDELFATAEELGLPLFLHPGPPARDVREAACSGLGDAVGLGLATYGWGWHVDAGTAALRLVLRGTFDRFPGLRLVLGHWGELLPFWLSRADSLSAAAGLPRTVSEYVRSHVHLTCSGMLEPALLRHVLAVTAADRLLFSTDHPFQRPTAAEIARFLGEFADEADRRRFCSGNAAELLGIGGPAAA</sequence>
<dbReference type="PANTHER" id="PTHR21240:SF30">
    <property type="entry name" value="AMIDOHYDROLASE-RELATED DOMAIN-CONTAINING PROTEIN-RELATED"/>
    <property type="match status" value="1"/>
</dbReference>
<dbReference type="InterPro" id="IPR006680">
    <property type="entry name" value="Amidohydro-rel"/>
</dbReference>
<reference evidence="4" key="1">
    <citation type="journal article" date="2019" name="Int. J. Syst. Evol. Microbiol.">
        <title>The Global Catalogue of Microorganisms (GCM) 10K type strain sequencing project: providing services to taxonomists for standard genome sequencing and annotation.</title>
        <authorList>
            <consortium name="The Broad Institute Genomics Platform"/>
            <consortium name="The Broad Institute Genome Sequencing Center for Infectious Disease"/>
            <person name="Wu L."/>
            <person name="Ma J."/>
        </authorList>
    </citation>
    <scope>NUCLEOTIDE SEQUENCE [LARGE SCALE GENOMIC DNA]</scope>
    <source>
        <strain evidence="4">JCM 9687</strain>
    </source>
</reference>
<dbReference type="SUPFAM" id="SSF51556">
    <property type="entry name" value="Metallo-dependent hydrolases"/>
    <property type="match status" value="1"/>
</dbReference>
<dbReference type="EMBL" id="BAAAYK010000038">
    <property type="protein sequence ID" value="GAA3357518.1"/>
    <property type="molecule type" value="Genomic_DNA"/>
</dbReference>
<organism evidence="3 4">
    <name type="scientific">Saccharopolyspora gregorii</name>
    <dbReference type="NCBI Taxonomy" id="33914"/>
    <lineage>
        <taxon>Bacteria</taxon>
        <taxon>Bacillati</taxon>
        <taxon>Actinomycetota</taxon>
        <taxon>Actinomycetes</taxon>
        <taxon>Pseudonocardiales</taxon>
        <taxon>Pseudonocardiaceae</taxon>
        <taxon>Saccharopolyspora</taxon>
    </lineage>
</organism>
<evidence type="ECO:0000259" key="2">
    <source>
        <dbReference type="Pfam" id="PF04909"/>
    </source>
</evidence>
<name>A0ABP6RPY6_9PSEU</name>
<dbReference type="Proteomes" id="UP001500483">
    <property type="component" value="Unassembled WGS sequence"/>
</dbReference>
<evidence type="ECO:0000313" key="4">
    <source>
        <dbReference type="Proteomes" id="UP001500483"/>
    </source>
</evidence>
<comment type="caution">
    <text evidence="3">The sequence shown here is derived from an EMBL/GenBank/DDBJ whole genome shotgun (WGS) entry which is preliminary data.</text>
</comment>
<gene>
    <name evidence="3" type="ORF">GCM10020366_25890</name>
</gene>
<dbReference type="InterPro" id="IPR032466">
    <property type="entry name" value="Metal_Hydrolase"/>
</dbReference>
<dbReference type="InterPro" id="IPR032465">
    <property type="entry name" value="ACMSD"/>
</dbReference>
<dbReference type="PANTHER" id="PTHR21240">
    <property type="entry name" value="2-AMINO-3-CARBOXYLMUCONATE-6-SEMIALDEHYDE DECARBOXYLASE"/>
    <property type="match status" value="1"/>
</dbReference>
<dbReference type="Pfam" id="PF04909">
    <property type="entry name" value="Amidohydro_2"/>
    <property type="match status" value="1"/>
</dbReference>
<evidence type="ECO:0000256" key="1">
    <source>
        <dbReference type="ARBA" id="ARBA00023239"/>
    </source>
</evidence>
<evidence type="ECO:0000313" key="3">
    <source>
        <dbReference type="EMBL" id="GAA3357518.1"/>
    </source>
</evidence>
<dbReference type="Gene3D" id="3.20.20.140">
    <property type="entry name" value="Metal-dependent hydrolases"/>
    <property type="match status" value="1"/>
</dbReference>